<organism evidence="7 8">
    <name type="scientific">Ladona fulva</name>
    <name type="common">Scarce chaser dragonfly</name>
    <name type="synonym">Libellula fulva</name>
    <dbReference type="NCBI Taxonomy" id="123851"/>
    <lineage>
        <taxon>Eukaryota</taxon>
        <taxon>Metazoa</taxon>
        <taxon>Ecdysozoa</taxon>
        <taxon>Arthropoda</taxon>
        <taxon>Hexapoda</taxon>
        <taxon>Insecta</taxon>
        <taxon>Pterygota</taxon>
        <taxon>Palaeoptera</taxon>
        <taxon>Odonata</taxon>
        <taxon>Epiprocta</taxon>
        <taxon>Anisoptera</taxon>
        <taxon>Libelluloidea</taxon>
        <taxon>Libellulidae</taxon>
        <taxon>Ladona</taxon>
    </lineage>
</organism>
<dbReference type="PANTHER" id="PTHR12050:SF0">
    <property type="entry name" value="RH04491P"/>
    <property type="match status" value="1"/>
</dbReference>
<dbReference type="Pfam" id="PF04133">
    <property type="entry name" value="Vps55"/>
    <property type="match status" value="1"/>
</dbReference>
<feature type="transmembrane region" description="Helical" evidence="6">
    <location>
        <begin position="45"/>
        <end position="67"/>
    </location>
</feature>
<dbReference type="InterPro" id="IPR007262">
    <property type="entry name" value="Vps55/LEPROT"/>
</dbReference>
<dbReference type="EMBL" id="KZ308144">
    <property type="protein sequence ID" value="KAG8222802.1"/>
    <property type="molecule type" value="Genomic_DNA"/>
</dbReference>
<evidence type="ECO:0008006" key="9">
    <source>
        <dbReference type="Google" id="ProtNLM"/>
    </source>
</evidence>
<evidence type="ECO:0000256" key="4">
    <source>
        <dbReference type="ARBA" id="ARBA00022989"/>
    </source>
</evidence>
<dbReference type="OrthoDB" id="14246at2759"/>
<sequence length="144" mass="15936">MNYGFKPFINSPCFFSSLVTLAFAGSIGMTLVILGCALPHYNTWWPLFVILFHILSPLPTLIARRYVENTGSSSACLEFAIFITMGIVVSSFALPLVLARSPRESPVIQWGACYLTLAGNVVVYLTILGFFMAFDGDDVDYSMW</sequence>
<evidence type="ECO:0000256" key="5">
    <source>
        <dbReference type="ARBA" id="ARBA00023136"/>
    </source>
</evidence>
<dbReference type="PANTHER" id="PTHR12050">
    <property type="entry name" value="LEPTIN RECEPTOR-RELATED"/>
    <property type="match status" value="1"/>
</dbReference>
<feature type="transmembrane region" description="Helical" evidence="6">
    <location>
        <begin position="111"/>
        <end position="134"/>
    </location>
</feature>
<comment type="subcellular location">
    <subcellularLocation>
        <location evidence="1">Membrane</location>
        <topology evidence="1">Multi-pass membrane protein</topology>
    </subcellularLocation>
</comment>
<reference evidence="7" key="2">
    <citation type="submission" date="2017-10" db="EMBL/GenBank/DDBJ databases">
        <title>Ladona fulva Genome sequencing and assembly.</title>
        <authorList>
            <person name="Murali S."/>
            <person name="Richards S."/>
            <person name="Bandaranaike D."/>
            <person name="Bellair M."/>
            <person name="Blankenburg K."/>
            <person name="Chao H."/>
            <person name="Dinh H."/>
            <person name="Doddapaneni H."/>
            <person name="Dugan-Rocha S."/>
            <person name="Elkadiri S."/>
            <person name="Gnanaolivu R."/>
            <person name="Hernandez B."/>
            <person name="Skinner E."/>
            <person name="Javaid M."/>
            <person name="Lee S."/>
            <person name="Li M."/>
            <person name="Ming W."/>
            <person name="Munidasa M."/>
            <person name="Muniz J."/>
            <person name="Nguyen L."/>
            <person name="Hughes D."/>
            <person name="Osuji N."/>
            <person name="Pu L.-L."/>
            <person name="Puazo M."/>
            <person name="Qu C."/>
            <person name="Quiroz J."/>
            <person name="Raj R."/>
            <person name="Weissenberger G."/>
            <person name="Xin Y."/>
            <person name="Zou X."/>
            <person name="Han Y."/>
            <person name="Worley K."/>
            <person name="Muzny D."/>
            <person name="Gibbs R."/>
        </authorList>
    </citation>
    <scope>NUCLEOTIDE SEQUENCE</scope>
    <source>
        <strain evidence="7">Sampled in the wild</strain>
    </source>
</reference>
<proteinExistence type="inferred from homology"/>
<dbReference type="GO" id="GO:0016020">
    <property type="term" value="C:membrane"/>
    <property type="evidence" value="ECO:0007669"/>
    <property type="project" value="UniProtKB-SubCell"/>
</dbReference>
<evidence type="ECO:0000256" key="2">
    <source>
        <dbReference type="ARBA" id="ARBA00005645"/>
    </source>
</evidence>
<evidence type="ECO:0000313" key="8">
    <source>
        <dbReference type="Proteomes" id="UP000792457"/>
    </source>
</evidence>
<reference evidence="7" key="1">
    <citation type="submission" date="2013-04" db="EMBL/GenBank/DDBJ databases">
        <authorList>
            <person name="Qu J."/>
            <person name="Murali S.C."/>
            <person name="Bandaranaike D."/>
            <person name="Bellair M."/>
            <person name="Blankenburg K."/>
            <person name="Chao H."/>
            <person name="Dinh H."/>
            <person name="Doddapaneni H."/>
            <person name="Downs B."/>
            <person name="Dugan-Rocha S."/>
            <person name="Elkadiri S."/>
            <person name="Gnanaolivu R.D."/>
            <person name="Hernandez B."/>
            <person name="Javaid M."/>
            <person name="Jayaseelan J.C."/>
            <person name="Lee S."/>
            <person name="Li M."/>
            <person name="Ming W."/>
            <person name="Munidasa M."/>
            <person name="Muniz J."/>
            <person name="Nguyen L."/>
            <person name="Ongeri F."/>
            <person name="Osuji N."/>
            <person name="Pu L.-L."/>
            <person name="Puazo M."/>
            <person name="Qu C."/>
            <person name="Quiroz J."/>
            <person name="Raj R."/>
            <person name="Weissenberger G."/>
            <person name="Xin Y."/>
            <person name="Zou X."/>
            <person name="Han Y."/>
            <person name="Richards S."/>
            <person name="Worley K."/>
            <person name="Muzny D."/>
            <person name="Gibbs R."/>
        </authorList>
    </citation>
    <scope>NUCLEOTIDE SEQUENCE</scope>
    <source>
        <strain evidence="7">Sampled in the wild</strain>
    </source>
</reference>
<feature type="transmembrane region" description="Helical" evidence="6">
    <location>
        <begin position="14"/>
        <end position="38"/>
    </location>
</feature>
<keyword evidence="5 6" id="KW-0472">Membrane</keyword>
<dbReference type="GO" id="GO:0005768">
    <property type="term" value="C:endosome"/>
    <property type="evidence" value="ECO:0007669"/>
    <property type="project" value="TreeGrafter"/>
</dbReference>
<evidence type="ECO:0000256" key="6">
    <source>
        <dbReference type="SAM" id="Phobius"/>
    </source>
</evidence>
<dbReference type="GO" id="GO:0032511">
    <property type="term" value="P:late endosome to vacuole transport via multivesicular body sorting pathway"/>
    <property type="evidence" value="ECO:0007669"/>
    <property type="project" value="TreeGrafter"/>
</dbReference>
<protein>
    <recommendedName>
        <fullName evidence="9">Leptin receptor overlapping transcript-like 1</fullName>
    </recommendedName>
</protein>
<evidence type="ECO:0000256" key="1">
    <source>
        <dbReference type="ARBA" id="ARBA00004141"/>
    </source>
</evidence>
<keyword evidence="8" id="KW-1185">Reference proteome</keyword>
<keyword evidence="4 6" id="KW-1133">Transmembrane helix</keyword>
<gene>
    <name evidence="7" type="ORF">J437_LFUL005008</name>
</gene>
<comment type="caution">
    <text evidence="7">The sequence shown here is derived from an EMBL/GenBank/DDBJ whole genome shotgun (WGS) entry which is preliminary data.</text>
</comment>
<name>A0A8K0NV46_LADFU</name>
<evidence type="ECO:0000313" key="7">
    <source>
        <dbReference type="EMBL" id="KAG8222802.1"/>
    </source>
</evidence>
<dbReference type="AlphaFoldDB" id="A0A8K0NV46"/>
<comment type="similarity">
    <text evidence="2">Belongs to the OB-RGRP/VPS55 family.</text>
</comment>
<dbReference type="Proteomes" id="UP000792457">
    <property type="component" value="Unassembled WGS sequence"/>
</dbReference>
<evidence type="ECO:0000256" key="3">
    <source>
        <dbReference type="ARBA" id="ARBA00022692"/>
    </source>
</evidence>
<keyword evidence="3 6" id="KW-0812">Transmembrane</keyword>
<accession>A0A8K0NV46</accession>
<feature type="transmembrane region" description="Helical" evidence="6">
    <location>
        <begin position="79"/>
        <end position="99"/>
    </location>
</feature>